<keyword evidence="1" id="KW-1185">Reference proteome</keyword>
<organism evidence="1 2">
    <name type="scientific">Panagrellus redivivus</name>
    <name type="common">Microworm</name>
    <dbReference type="NCBI Taxonomy" id="6233"/>
    <lineage>
        <taxon>Eukaryota</taxon>
        <taxon>Metazoa</taxon>
        <taxon>Ecdysozoa</taxon>
        <taxon>Nematoda</taxon>
        <taxon>Chromadorea</taxon>
        <taxon>Rhabditida</taxon>
        <taxon>Tylenchina</taxon>
        <taxon>Panagrolaimomorpha</taxon>
        <taxon>Panagrolaimoidea</taxon>
        <taxon>Panagrolaimidae</taxon>
        <taxon>Panagrellus</taxon>
    </lineage>
</organism>
<proteinExistence type="predicted"/>
<protein>
    <submittedName>
        <fullName evidence="2">ABM domain-containing protein</fullName>
    </submittedName>
</protein>
<dbReference type="Proteomes" id="UP000492821">
    <property type="component" value="Unassembled WGS sequence"/>
</dbReference>
<dbReference type="WBParaSite" id="Pan_g3729.t1">
    <property type="protein sequence ID" value="Pan_g3729.t1"/>
    <property type="gene ID" value="Pan_g3729"/>
</dbReference>
<accession>A0A7E4VV37</accession>
<name>A0A7E4VV37_PANRE</name>
<reference evidence="2" key="2">
    <citation type="submission" date="2020-10" db="UniProtKB">
        <authorList>
            <consortium name="WormBaseParasite"/>
        </authorList>
    </citation>
    <scope>IDENTIFICATION</scope>
</reference>
<sequence length="106" mass="12269">MDPQLKPKLLIEIWAKLLVPAEGEHYAKFLLLPLVQSSPAHEACFAEFLRRTSCVHFGTDFIILVYDEPYMGIKETTVMLRYRNPSEPTEMYDLVTKYASNVIPDY</sequence>
<evidence type="ECO:0000313" key="1">
    <source>
        <dbReference type="Proteomes" id="UP000492821"/>
    </source>
</evidence>
<reference evidence="1" key="1">
    <citation type="journal article" date="2013" name="Genetics">
        <title>The draft genome and transcriptome of Panagrellus redivivus are shaped by the harsh demands of a free-living lifestyle.</title>
        <authorList>
            <person name="Srinivasan J."/>
            <person name="Dillman A.R."/>
            <person name="Macchietto M.G."/>
            <person name="Heikkinen L."/>
            <person name="Lakso M."/>
            <person name="Fracchia K.M."/>
            <person name="Antoshechkin I."/>
            <person name="Mortazavi A."/>
            <person name="Wong G."/>
            <person name="Sternberg P.W."/>
        </authorList>
    </citation>
    <scope>NUCLEOTIDE SEQUENCE [LARGE SCALE GENOMIC DNA]</scope>
    <source>
        <strain evidence="1">MT8872</strain>
    </source>
</reference>
<evidence type="ECO:0000313" key="2">
    <source>
        <dbReference type="WBParaSite" id="Pan_g3729.t1"/>
    </source>
</evidence>
<dbReference type="AlphaFoldDB" id="A0A7E4VV37"/>